<dbReference type="InterPro" id="IPR047149">
    <property type="entry name" value="KIF11-like"/>
</dbReference>
<dbReference type="GO" id="GO:0072686">
    <property type="term" value="C:mitotic spindle"/>
    <property type="evidence" value="ECO:0007669"/>
    <property type="project" value="TreeGrafter"/>
</dbReference>
<dbReference type="OrthoDB" id="3176171at2759"/>
<dbReference type="GO" id="GO:0008574">
    <property type="term" value="F:plus-end-directed microtubule motor activity"/>
    <property type="evidence" value="ECO:0007669"/>
    <property type="project" value="TreeGrafter"/>
</dbReference>
<keyword evidence="19" id="KW-1185">Reference proteome</keyword>
<evidence type="ECO:0000313" key="19">
    <source>
        <dbReference type="Proteomes" id="UP000694846"/>
    </source>
</evidence>
<evidence type="ECO:0000256" key="10">
    <source>
        <dbReference type="ARBA" id="ARBA00023212"/>
    </source>
</evidence>
<dbReference type="InterPro" id="IPR019821">
    <property type="entry name" value="Kinesin_motor_CS"/>
</dbReference>
<evidence type="ECO:0000313" key="18">
    <source>
        <dbReference type="EMBL" id="MBY80942.1"/>
    </source>
</evidence>
<evidence type="ECO:0000256" key="3">
    <source>
        <dbReference type="ARBA" id="ARBA00022618"/>
    </source>
</evidence>
<feature type="region of interest" description="Disordered" evidence="16">
    <location>
        <begin position="946"/>
        <end position="997"/>
    </location>
</feature>
<dbReference type="InterPro" id="IPR047241">
    <property type="entry name" value="KIF11-like_kin_motor_dom"/>
</dbReference>
<dbReference type="GO" id="GO:0005876">
    <property type="term" value="C:spindle microtubule"/>
    <property type="evidence" value="ECO:0007669"/>
    <property type="project" value="TreeGrafter"/>
</dbReference>
<evidence type="ECO:0000313" key="20">
    <source>
        <dbReference type="RefSeq" id="XP_025418686.1"/>
    </source>
</evidence>
<evidence type="ECO:0000259" key="17">
    <source>
        <dbReference type="PROSITE" id="PS50067"/>
    </source>
</evidence>
<accession>A0A2S2QUY4</accession>
<dbReference type="GO" id="GO:0007018">
    <property type="term" value="P:microtubule-based movement"/>
    <property type="evidence" value="ECO:0007669"/>
    <property type="project" value="InterPro"/>
</dbReference>
<dbReference type="InterPro" id="IPR001752">
    <property type="entry name" value="Kinesin_motor_dom"/>
</dbReference>
<evidence type="ECO:0000256" key="8">
    <source>
        <dbReference type="ARBA" id="ARBA00023054"/>
    </source>
</evidence>
<dbReference type="FunFam" id="3.40.850.10:FF:000051">
    <property type="entry name" value="Kinesin-like protein bimC"/>
    <property type="match status" value="1"/>
</dbReference>
<dbReference type="Pfam" id="PF00225">
    <property type="entry name" value="Kinesin"/>
    <property type="match status" value="1"/>
</dbReference>
<dbReference type="GO" id="GO:0051231">
    <property type="term" value="P:spindle elongation"/>
    <property type="evidence" value="ECO:0007669"/>
    <property type="project" value="TreeGrafter"/>
</dbReference>
<keyword evidence="7 13" id="KW-0067">ATP-binding</keyword>
<keyword evidence="4 14" id="KW-0493">Microtubule</keyword>
<dbReference type="AlphaFoldDB" id="A0A2S2QUY4"/>
<evidence type="ECO:0000256" key="5">
    <source>
        <dbReference type="ARBA" id="ARBA00022741"/>
    </source>
</evidence>
<reference evidence="18" key="1">
    <citation type="submission" date="2018-04" db="EMBL/GenBank/DDBJ databases">
        <title>Transcriptome assembly of Sipha flava.</title>
        <authorList>
            <person name="Scully E.D."/>
            <person name="Geib S.M."/>
            <person name="Palmer N.A."/>
            <person name="Koch K."/>
            <person name="Bradshaw J."/>
            <person name="Heng-Moss T."/>
            <person name="Sarath G."/>
        </authorList>
    </citation>
    <scope>NUCLEOTIDE SEQUENCE</scope>
</reference>
<keyword evidence="3" id="KW-0132">Cell division</keyword>
<dbReference type="InterPro" id="IPR036961">
    <property type="entry name" value="Kinesin_motor_dom_sf"/>
</dbReference>
<reference evidence="20" key="2">
    <citation type="submission" date="2025-04" db="UniProtKB">
        <authorList>
            <consortium name="RefSeq"/>
        </authorList>
    </citation>
    <scope>IDENTIFICATION</scope>
    <source>
        <tissue evidence="20">Whole body</tissue>
    </source>
</reference>
<keyword evidence="10" id="KW-0206">Cytoskeleton</keyword>
<dbReference type="GO" id="GO:0008017">
    <property type="term" value="F:microtubule binding"/>
    <property type="evidence" value="ECO:0007669"/>
    <property type="project" value="InterPro"/>
</dbReference>
<evidence type="ECO:0000256" key="2">
    <source>
        <dbReference type="ARBA" id="ARBA00022490"/>
    </source>
</evidence>
<dbReference type="EMBL" id="GGMS01011739">
    <property type="protein sequence ID" value="MBY80942.1"/>
    <property type="molecule type" value="Transcribed_RNA"/>
</dbReference>
<feature type="domain" description="Kinesin motor" evidence="17">
    <location>
        <begin position="16"/>
        <end position="356"/>
    </location>
</feature>
<keyword evidence="6" id="KW-0498">Mitosis</keyword>
<keyword evidence="5 13" id="KW-0547">Nucleotide-binding</keyword>
<feature type="binding site" evidence="13">
    <location>
        <begin position="102"/>
        <end position="109"/>
    </location>
    <ligand>
        <name>ATP</name>
        <dbReference type="ChEBI" id="CHEBI:30616"/>
    </ligand>
</feature>
<proteinExistence type="inferred from homology"/>
<feature type="coiled-coil region" evidence="15">
    <location>
        <begin position="586"/>
        <end position="613"/>
    </location>
</feature>
<feature type="compositionally biased region" description="Polar residues" evidence="16">
    <location>
        <begin position="946"/>
        <end position="970"/>
    </location>
</feature>
<dbReference type="PANTHER" id="PTHR47970">
    <property type="entry name" value="KINESIN-LIKE PROTEIN KIF11"/>
    <property type="match status" value="1"/>
</dbReference>
<dbReference type="GO" id="GO:0005634">
    <property type="term" value="C:nucleus"/>
    <property type="evidence" value="ECO:0007669"/>
    <property type="project" value="TreeGrafter"/>
</dbReference>
<dbReference type="RefSeq" id="XP_025418686.1">
    <property type="nucleotide sequence ID" value="XM_025562901.1"/>
</dbReference>
<dbReference type="SUPFAM" id="SSF52540">
    <property type="entry name" value="P-loop containing nucleoside triphosphate hydrolases"/>
    <property type="match status" value="1"/>
</dbReference>
<comment type="similarity">
    <text evidence="12">Belongs to the TRAFAC class myosin-kinesin ATPase superfamily. Kinesin family. KIN-5/BimC subfamily.</text>
</comment>
<keyword evidence="9 13" id="KW-0505">Motor protein</keyword>
<dbReference type="PROSITE" id="PS00411">
    <property type="entry name" value="KINESIN_MOTOR_1"/>
    <property type="match status" value="1"/>
</dbReference>
<evidence type="ECO:0000256" key="7">
    <source>
        <dbReference type="ARBA" id="ARBA00022840"/>
    </source>
</evidence>
<keyword evidence="2" id="KW-0963">Cytoplasm</keyword>
<dbReference type="GO" id="GO:0051301">
    <property type="term" value="P:cell division"/>
    <property type="evidence" value="ECO:0007669"/>
    <property type="project" value="UniProtKB-KW"/>
</dbReference>
<evidence type="ECO:0000256" key="6">
    <source>
        <dbReference type="ARBA" id="ARBA00022776"/>
    </source>
</evidence>
<keyword evidence="11" id="KW-0131">Cell cycle</keyword>
<dbReference type="Proteomes" id="UP000694846">
    <property type="component" value="Unplaced"/>
</dbReference>
<dbReference type="PROSITE" id="PS50067">
    <property type="entry name" value="KINESIN_MOTOR_2"/>
    <property type="match status" value="1"/>
</dbReference>
<evidence type="ECO:0000256" key="15">
    <source>
        <dbReference type="SAM" id="Coils"/>
    </source>
</evidence>
<organism evidence="18">
    <name type="scientific">Sipha flava</name>
    <name type="common">yellow sugarcane aphid</name>
    <dbReference type="NCBI Taxonomy" id="143950"/>
    <lineage>
        <taxon>Eukaryota</taxon>
        <taxon>Metazoa</taxon>
        <taxon>Ecdysozoa</taxon>
        <taxon>Arthropoda</taxon>
        <taxon>Hexapoda</taxon>
        <taxon>Insecta</taxon>
        <taxon>Pterygota</taxon>
        <taxon>Neoptera</taxon>
        <taxon>Paraneoptera</taxon>
        <taxon>Hemiptera</taxon>
        <taxon>Sternorrhyncha</taxon>
        <taxon>Aphidomorpha</taxon>
        <taxon>Aphidoidea</taxon>
        <taxon>Aphididae</taxon>
        <taxon>Sipha</taxon>
    </lineage>
</organism>
<sequence length="997" mass="114358">MADHYIQKKNSPNEKPIEVFVRVRPMSDGDKSKGLPVVDVSSNHKEIIVTEKTVLADRRTKTFHFDKVFGQNSKQVDVYNSVVYPLIKEVLDGYNCTVFAYGQTGTGKTFTMEGERLNGQSSISWNKDPVSGIIPRALSHMFDELRLLQVEHTVRASFLELYNEEIFDLLSCSEEPSHKSLRIFEEKKGSVIVRGLEEVIVANKNEVYKLLEKGSKRRQTAATLMNSQSSRSHTIFTITVHIKESTIENEDIVRVGKLNLVDLAGSENIGRSGAIDRRACEAGNINKSLLTLGRCITSLVEQTPHVPYRESKLTRLLQDSLGGKTKTSIIATISPSHCNLEETMSTLDYASRAKSIKNKPEVNQKFTKKALIKEYTDEIEKLKRDLVATRDKNGVYVAEENYNDMVLRLEKNELDICEKIATIRAVNDELNKKEEIMRDLKMDLIRTMDERDRRDSLIVKLDKEATNLRFLTEIYETDMKLLHDKIERTVDVEKSNESALERLKKRVQETNNSFSNTLSLFESKNREYLDTQNKLNDDMLHQNSSLENDLHIVLNKLNDHSNTTVNIFSNIKEQVMDVLKCVEFGKNELNEKINNLLKEMQILESNILEKSETISVVSTTMDSYHNAISTHINEAKSYSKNINEIMYEMKYRLDTLNEYSKSIENLYVNHLKKCYESMDIEKRESLKKIQSMKNDFVNFTLKCEQFNAQFLDNIKNIEDTKSYDEIIVDFKTQDNKLSEMFTTQNKGIQDIKPCLVSLEKVHEQNCNLLQPIEHLIDESRISMNTISDGAHLNKLADNCGNHEKILEEIEISMNKELNNFTQNINSQMEIVNDNILETTKNVSETYIDANKLLSNFGNVSKEFHTNFSILKEKQDDCIGTGSLCVKEEFFRQATNVTMFLNESKQSTPLGDTPKRRQLEHPDLVNTTLRREITQNYLVNFSEQVTISSPSSTGSNEFSLIESESNLPSKENSPEAKNIKKRANRTLKKSNNILVEQN</sequence>
<dbReference type="CDD" id="cd01364">
    <property type="entry name" value="KISc_BimC_Eg5"/>
    <property type="match status" value="1"/>
</dbReference>
<dbReference type="PANTHER" id="PTHR47970:SF12">
    <property type="entry name" value="KINESIN FAMILY MEMBER 11"/>
    <property type="match status" value="1"/>
</dbReference>
<dbReference type="GO" id="GO:0005524">
    <property type="term" value="F:ATP binding"/>
    <property type="evidence" value="ECO:0007669"/>
    <property type="project" value="UniProtKB-UniRule"/>
</dbReference>
<evidence type="ECO:0000256" key="1">
    <source>
        <dbReference type="ARBA" id="ARBA00004245"/>
    </source>
</evidence>
<feature type="compositionally biased region" description="Basic residues" evidence="16">
    <location>
        <begin position="978"/>
        <end position="987"/>
    </location>
</feature>
<evidence type="ECO:0000256" key="9">
    <source>
        <dbReference type="ARBA" id="ARBA00023175"/>
    </source>
</evidence>
<feature type="compositionally biased region" description="Polar residues" evidence="16">
    <location>
        <begin position="988"/>
        <end position="997"/>
    </location>
</feature>
<evidence type="ECO:0000256" key="14">
    <source>
        <dbReference type="RuleBase" id="RU000394"/>
    </source>
</evidence>
<evidence type="ECO:0000256" key="11">
    <source>
        <dbReference type="ARBA" id="ARBA00023306"/>
    </source>
</evidence>
<evidence type="ECO:0000256" key="4">
    <source>
        <dbReference type="ARBA" id="ARBA00022701"/>
    </source>
</evidence>
<evidence type="ECO:0000256" key="13">
    <source>
        <dbReference type="PROSITE-ProRule" id="PRU00283"/>
    </source>
</evidence>
<protein>
    <recommendedName>
        <fullName evidence="14">Kinesin-like protein</fullName>
    </recommendedName>
</protein>
<dbReference type="PRINTS" id="PR00380">
    <property type="entry name" value="KINESINHEAVY"/>
</dbReference>
<comment type="subcellular location">
    <subcellularLocation>
        <location evidence="1">Cytoplasm</location>
        <location evidence="1">Cytoskeleton</location>
    </subcellularLocation>
</comment>
<dbReference type="GO" id="GO:0090307">
    <property type="term" value="P:mitotic spindle assembly"/>
    <property type="evidence" value="ECO:0007669"/>
    <property type="project" value="TreeGrafter"/>
</dbReference>
<dbReference type="Gene3D" id="3.40.850.10">
    <property type="entry name" value="Kinesin motor domain"/>
    <property type="match status" value="1"/>
</dbReference>
<evidence type="ECO:0000256" key="16">
    <source>
        <dbReference type="SAM" id="MobiDB-lite"/>
    </source>
</evidence>
<gene>
    <name evidence="18" type="primary">kif11-b</name>
    <name evidence="20" type="synonym">LOC112689269</name>
    <name evidence="18" type="ORF">g.55763</name>
</gene>
<name>A0A2S2QUY4_9HEMI</name>
<dbReference type="SMART" id="SM00129">
    <property type="entry name" value="KISc"/>
    <property type="match status" value="1"/>
</dbReference>
<evidence type="ECO:0000256" key="12">
    <source>
        <dbReference type="ARBA" id="ARBA00034704"/>
    </source>
</evidence>
<dbReference type="InterPro" id="IPR027417">
    <property type="entry name" value="P-loop_NTPase"/>
</dbReference>
<keyword evidence="8 15" id="KW-0175">Coiled coil</keyword>